<evidence type="ECO:0000256" key="5">
    <source>
        <dbReference type="ARBA" id="ARBA00023136"/>
    </source>
</evidence>
<keyword evidence="2" id="KW-0813">Transport</keyword>
<dbReference type="AlphaFoldDB" id="A0A4Y8N3X8"/>
<evidence type="ECO:0000256" key="6">
    <source>
        <dbReference type="SAM" id="Phobius"/>
    </source>
</evidence>
<evidence type="ECO:0000313" key="8">
    <source>
        <dbReference type="EMBL" id="TFE44148.1"/>
    </source>
</evidence>
<keyword evidence="4 6" id="KW-1133">Transmembrane helix</keyword>
<dbReference type="InterPro" id="IPR000849">
    <property type="entry name" value="Sugar_P_transporter"/>
</dbReference>
<dbReference type="InterPro" id="IPR011701">
    <property type="entry name" value="MFS"/>
</dbReference>
<evidence type="ECO:0000256" key="1">
    <source>
        <dbReference type="ARBA" id="ARBA00004141"/>
    </source>
</evidence>
<dbReference type="InterPro" id="IPR036259">
    <property type="entry name" value="MFS_trans_sf"/>
</dbReference>
<feature type="transmembrane region" description="Helical" evidence="6">
    <location>
        <begin position="145"/>
        <end position="168"/>
    </location>
</feature>
<dbReference type="PANTHER" id="PTHR43791">
    <property type="entry name" value="PERMEASE-RELATED"/>
    <property type="match status" value="1"/>
</dbReference>
<comment type="subcellular location">
    <subcellularLocation>
        <location evidence="1">Membrane</location>
        <topology evidence="1">Multi-pass membrane protein</topology>
    </subcellularLocation>
</comment>
<reference evidence="8 9" key="1">
    <citation type="submission" date="2019-03" db="EMBL/GenBank/DDBJ databases">
        <title>Complete Genome Sequence of Paraburkholderia dipogonis ICMP 19430T, a Nitrogen-fixing Symbiont of the South African Invasive Legume Dipogon lignosus in New Zealand.</title>
        <authorList>
            <person name="De Meyer S.E."/>
        </authorList>
    </citation>
    <scope>NUCLEOTIDE SEQUENCE [LARGE SCALE GENOMIC DNA]</scope>
    <source>
        <strain evidence="8 9">ICMP 19430</strain>
    </source>
</reference>
<evidence type="ECO:0000256" key="4">
    <source>
        <dbReference type="ARBA" id="ARBA00022989"/>
    </source>
</evidence>
<feature type="transmembrane region" description="Helical" evidence="6">
    <location>
        <begin position="180"/>
        <end position="202"/>
    </location>
</feature>
<dbReference type="GeneID" id="97305148"/>
<organism evidence="8 9">
    <name type="scientific">Paraburkholderia dipogonis</name>
    <dbReference type="NCBI Taxonomy" id="1211383"/>
    <lineage>
        <taxon>Bacteria</taxon>
        <taxon>Pseudomonadati</taxon>
        <taxon>Pseudomonadota</taxon>
        <taxon>Betaproteobacteria</taxon>
        <taxon>Burkholderiales</taxon>
        <taxon>Burkholderiaceae</taxon>
        <taxon>Paraburkholderia</taxon>
    </lineage>
</organism>
<feature type="transmembrane region" description="Helical" evidence="6">
    <location>
        <begin position="340"/>
        <end position="361"/>
    </location>
</feature>
<proteinExistence type="predicted"/>
<feature type="transmembrane region" description="Helical" evidence="6">
    <location>
        <begin position="56"/>
        <end position="75"/>
    </location>
</feature>
<dbReference type="PIRSF" id="PIRSF002808">
    <property type="entry name" value="Hexose_phosphate_transp"/>
    <property type="match status" value="1"/>
</dbReference>
<keyword evidence="3 6" id="KW-0812">Transmembrane</keyword>
<dbReference type="GO" id="GO:0016020">
    <property type="term" value="C:membrane"/>
    <property type="evidence" value="ECO:0007669"/>
    <property type="project" value="UniProtKB-SubCell"/>
</dbReference>
<feature type="transmembrane region" description="Helical" evidence="6">
    <location>
        <begin position="87"/>
        <end position="105"/>
    </location>
</feature>
<dbReference type="Pfam" id="PF07690">
    <property type="entry name" value="MFS_1"/>
    <property type="match status" value="1"/>
</dbReference>
<accession>A0A4Y8N3X8</accession>
<dbReference type="EMBL" id="SNVI01000001">
    <property type="protein sequence ID" value="TFE44148.1"/>
    <property type="molecule type" value="Genomic_DNA"/>
</dbReference>
<feature type="transmembrane region" description="Helical" evidence="6">
    <location>
        <begin position="373"/>
        <end position="393"/>
    </location>
</feature>
<dbReference type="Proteomes" id="UP000297385">
    <property type="component" value="Unassembled WGS sequence"/>
</dbReference>
<feature type="transmembrane region" description="Helical" evidence="6">
    <location>
        <begin position="21"/>
        <end position="44"/>
    </location>
</feature>
<evidence type="ECO:0000256" key="2">
    <source>
        <dbReference type="ARBA" id="ARBA00022448"/>
    </source>
</evidence>
<name>A0A4Y8N3X8_9BURK</name>
<dbReference type="PANTHER" id="PTHR43791:SF36">
    <property type="entry name" value="TRANSPORTER, PUTATIVE (AFU_ORTHOLOGUE AFUA_6G08340)-RELATED"/>
    <property type="match status" value="1"/>
</dbReference>
<feature type="transmembrane region" description="Helical" evidence="6">
    <location>
        <begin position="250"/>
        <end position="271"/>
    </location>
</feature>
<dbReference type="SUPFAM" id="SSF103473">
    <property type="entry name" value="MFS general substrate transporter"/>
    <property type="match status" value="1"/>
</dbReference>
<dbReference type="Gene3D" id="1.20.1250.20">
    <property type="entry name" value="MFS general substrate transporter like domains"/>
    <property type="match status" value="2"/>
</dbReference>
<comment type="caution">
    <text evidence="8">The sequence shown here is derived from an EMBL/GenBank/DDBJ whole genome shotgun (WGS) entry which is preliminary data.</text>
</comment>
<feature type="transmembrane region" description="Helical" evidence="6">
    <location>
        <begin position="316"/>
        <end position="334"/>
    </location>
</feature>
<keyword evidence="5 6" id="KW-0472">Membrane</keyword>
<gene>
    <name evidence="8" type="ORF">E2553_03365</name>
</gene>
<feature type="transmembrane region" description="Helical" evidence="6">
    <location>
        <begin position="405"/>
        <end position="427"/>
    </location>
</feature>
<dbReference type="CDD" id="cd17319">
    <property type="entry name" value="MFS_ExuT_GudP_like"/>
    <property type="match status" value="1"/>
</dbReference>
<dbReference type="InterPro" id="IPR020846">
    <property type="entry name" value="MFS_dom"/>
</dbReference>
<dbReference type="RefSeq" id="WP_134456026.1">
    <property type="nucleotide sequence ID" value="NZ_JBHMFL010000075.1"/>
</dbReference>
<evidence type="ECO:0000313" key="9">
    <source>
        <dbReference type="Proteomes" id="UP000297385"/>
    </source>
</evidence>
<evidence type="ECO:0000259" key="7">
    <source>
        <dbReference type="PROSITE" id="PS50850"/>
    </source>
</evidence>
<dbReference type="GO" id="GO:0022857">
    <property type="term" value="F:transmembrane transporter activity"/>
    <property type="evidence" value="ECO:0007669"/>
    <property type="project" value="InterPro"/>
</dbReference>
<sequence length="445" mass="47974">MNNASSSSADDGVFRKVARRIIPFIFVCYVVNFIDRVNIGFAKLQFLQDLKLDDSVFGIAAGMFFVGYVIFELPSNLLAARIGVRKTLVRIMVLWGALTVVLAFVRSAHALYVVRFLLGAAEAGFFPGVILYLTYWFPDRRRGCIMSLFVMAVPLAGIVGGPLSGWIMSHLHGELGFAGWQWLFLIEGIPAIALGLAAYFVLDDRPADARWLNDNEKAQIATALNAGRARHAAEARSHAPLADVLTNPRIYLMSTIYFSVFMALNAVGFWIPSLLRQVGVHRISDIGWMSGAISLCTAIGMLLLGRHSDRHMERRWHVAGCGFAVAASFLLLPLTAHSVALTVVLLVIASVGIYAALSLFWTIPTTYLKEDTAAGGIATITALGALGGAVSPWMVGALKTSTGSLYTGLGAIGVLLAIGMVVLLLCVQAVPASDRRPARDAVVNH</sequence>
<dbReference type="PROSITE" id="PS50850">
    <property type="entry name" value="MFS"/>
    <property type="match status" value="1"/>
</dbReference>
<evidence type="ECO:0000256" key="3">
    <source>
        <dbReference type="ARBA" id="ARBA00022692"/>
    </source>
</evidence>
<feature type="transmembrane region" description="Helical" evidence="6">
    <location>
        <begin position="286"/>
        <end position="304"/>
    </location>
</feature>
<feature type="domain" description="Major facilitator superfamily (MFS) profile" evidence="7">
    <location>
        <begin position="21"/>
        <end position="431"/>
    </location>
</feature>
<protein>
    <submittedName>
        <fullName evidence="8">MFS transporter</fullName>
    </submittedName>
</protein>
<feature type="transmembrane region" description="Helical" evidence="6">
    <location>
        <begin position="111"/>
        <end position="133"/>
    </location>
</feature>
<dbReference type="FunFam" id="1.20.1250.20:FF:000018">
    <property type="entry name" value="MFS transporter permease"/>
    <property type="match status" value="1"/>
</dbReference>